<protein>
    <submittedName>
        <fullName evidence="8">Aromatic acid exporter family protein</fullName>
    </submittedName>
</protein>
<evidence type="ECO:0000256" key="5">
    <source>
        <dbReference type="SAM" id="MobiDB-lite"/>
    </source>
</evidence>
<proteinExistence type="predicted"/>
<dbReference type="RefSeq" id="WP_010120389.1">
    <property type="nucleotide sequence ID" value="NZ_DAITTW010000010.1"/>
</dbReference>
<keyword evidence="2 6" id="KW-0812">Transmembrane</keyword>
<keyword evidence="3 6" id="KW-1133">Transmembrane helix</keyword>
<feature type="transmembrane region" description="Helical" evidence="6">
    <location>
        <begin position="49"/>
        <end position="67"/>
    </location>
</feature>
<name>A0A3D4T0B9_9CORY</name>
<evidence type="ECO:0000313" key="8">
    <source>
        <dbReference type="EMBL" id="HCT14711.1"/>
    </source>
</evidence>
<accession>A0A3D4T0B9</accession>
<keyword evidence="4 6" id="KW-0472">Membrane</keyword>
<reference evidence="8 9" key="1">
    <citation type="journal article" date="2018" name="Nat. Biotechnol.">
        <title>A standardized bacterial taxonomy based on genome phylogeny substantially revises the tree of life.</title>
        <authorList>
            <person name="Parks D.H."/>
            <person name="Chuvochina M."/>
            <person name="Waite D.W."/>
            <person name="Rinke C."/>
            <person name="Skarshewski A."/>
            <person name="Chaumeil P.A."/>
            <person name="Hugenholtz P."/>
        </authorList>
    </citation>
    <scope>NUCLEOTIDE SEQUENCE [LARGE SCALE GENOMIC DNA]</scope>
    <source>
        <strain evidence="8">UBA11247</strain>
    </source>
</reference>
<feature type="region of interest" description="Disordered" evidence="5">
    <location>
        <begin position="401"/>
        <end position="425"/>
    </location>
</feature>
<evidence type="ECO:0000256" key="4">
    <source>
        <dbReference type="ARBA" id="ARBA00023136"/>
    </source>
</evidence>
<dbReference type="SUPFAM" id="SSF53383">
    <property type="entry name" value="PLP-dependent transferases"/>
    <property type="match status" value="1"/>
</dbReference>
<dbReference type="GO" id="GO:0016020">
    <property type="term" value="C:membrane"/>
    <property type="evidence" value="ECO:0007669"/>
    <property type="project" value="UniProtKB-SubCell"/>
</dbReference>
<feature type="domain" description="Integral membrane bound transporter" evidence="7">
    <location>
        <begin position="64"/>
        <end position="185"/>
    </location>
</feature>
<dbReference type="InterPro" id="IPR015424">
    <property type="entry name" value="PyrdxlP-dep_Trfase"/>
</dbReference>
<sequence>MVDMSDKASTTGEKGWFRQRARASDGVRAATDSLKRIAPRRGIRRVRTMCIYALEAALAAGLAYWVATDIIGHQNAFFAPIAAEISIGINGGKRLRRGLEIVIGAAVGIAIGDLVIAQIGGGPWQIGVVVFVAILLATFVDRGPLVPPQAASSAVLVATLLPPGDHGALDRMVDALVGGLIGLLILAVVPRSPLREVRREMSGLISKAALVLDDVADGIEDRDAAVIGDALQTARGTQANVNAMIKAMDSGDEMISVSPIYWSARRYAKSMDRILVPVDNVMRNTRVLARRAEIMVDDRVEPHPEMAKTIREVSDTLGHLGALFEQGGTRGTRQELVEIPEITRRLQIIGGRTGLWIAEGSGLSGNAVLAQCRSIIVDALQVCGMSRESALASLVPTVAHPWQPPDQWNGADDGDSDGPQGPEND</sequence>
<comment type="subcellular location">
    <subcellularLocation>
        <location evidence="1">Membrane</location>
        <topology evidence="1">Multi-pass membrane protein</topology>
    </subcellularLocation>
</comment>
<dbReference type="InterPro" id="IPR049453">
    <property type="entry name" value="Memb_transporter_dom"/>
</dbReference>
<comment type="caution">
    <text evidence="8">The sequence shown here is derived from an EMBL/GenBank/DDBJ whole genome shotgun (WGS) entry which is preliminary data.</text>
</comment>
<dbReference type="AlphaFoldDB" id="A0A3D4T0B9"/>
<dbReference type="Proteomes" id="UP000261739">
    <property type="component" value="Unassembled WGS sequence"/>
</dbReference>
<evidence type="ECO:0000259" key="7">
    <source>
        <dbReference type="Pfam" id="PF13515"/>
    </source>
</evidence>
<evidence type="ECO:0000256" key="2">
    <source>
        <dbReference type="ARBA" id="ARBA00022692"/>
    </source>
</evidence>
<feature type="transmembrane region" description="Helical" evidence="6">
    <location>
        <begin position="98"/>
        <end position="117"/>
    </location>
</feature>
<feature type="transmembrane region" description="Helical" evidence="6">
    <location>
        <begin position="175"/>
        <end position="194"/>
    </location>
</feature>
<evidence type="ECO:0000256" key="3">
    <source>
        <dbReference type="ARBA" id="ARBA00022989"/>
    </source>
</evidence>
<evidence type="ECO:0000313" key="9">
    <source>
        <dbReference type="Proteomes" id="UP000261739"/>
    </source>
</evidence>
<organism evidence="8 9">
    <name type="scientific">Corynebacterium nuruki</name>
    <dbReference type="NCBI Taxonomy" id="1032851"/>
    <lineage>
        <taxon>Bacteria</taxon>
        <taxon>Bacillati</taxon>
        <taxon>Actinomycetota</taxon>
        <taxon>Actinomycetes</taxon>
        <taxon>Mycobacteriales</taxon>
        <taxon>Corynebacteriaceae</taxon>
        <taxon>Corynebacterium</taxon>
    </lineage>
</organism>
<gene>
    <name evidence="8" type="ORF">DIW82_07960</name>
</gene>
<dbReference type="STRING" id="863239.GCA_000213935_01555"/>
<dbReference type="EMBL" id="DQID01000205">
    <property type="protein sequence ID" value="HCT14711.1"/>
    <property type="molecule type" value="Genomic_DNA"/>
</dbReference>
<dbReference type="Pfam" id="PF13515">
    <property type="entry name" value="FUSC_2"/>
    <property type="match status" value="1"/>
</dbReference>
<evidence type="ECO:0000256" key="1">
    <source>
        <dbReference type="ARBA" id="ARBA00004141"/>
    </source>
</evidence>
<evidence type="ECO:0000256" key="6">
    <source>
        <dbReference type="SAM" id="Phobius"/>
    </source>
</evidence>
<feature type="transmembrane region" description="Helical" evidence="6">
    <location>
        <begin position="73"/>
        <end position="91"/>
    </location>
</feature>